<dbReference type="AlphaFoldDB" id="A0A7J0FUT2"/>
<proteinExistence type="predicted"/>
<sequence length="67" mass="7103">MVRCFSVARVFVLAILTASLLVLPPILPPLPPPPMALLFFPVGIMALLMLLAFSPSDAAPNVVVYAV</sequence>
<keyword evidence="3" id="KW-1185">Reference proteome</keyword>
<evidence type="ECO:0000313" key="2">
    <source>
        <dbReference type="EMBL" id="GFZ02433.1"/>
    </source>
</evidence>
<dbReference type="Proteomes" id="UP000585474">
    <property type="component" value="Unassembled WGS sequence"/>
</dbReference>
<keyword evidence="1" id="KW-0812">Transmembrane</keyword>
<evidence type="ECO:0000256" key="1">
    <source>
        <dbReference type="SAM" id="Phobius"/>
    </source>
</evidence>
<feature type="transmembrane region" description="Helical" evidence="1">
    <location>
        <begin position="33"/>
        <end position="53"/>
    </location>
</feature>
<dbReference type="PANTHER" id="PTHR38928:SF9">
    <property type="entry name" value="TRANSMEMBRANE PROTEIN"/>
    <property type="match status" value="1"/>
</dbReference>
<comment type="caution">
    <text evidence="2">The sequence shown here is derived from an EMBL/GenBank/DDBJ whole genome shotgun (WGS) entry which is preliminary data.</text>
</comment>
<feature type="transmembrane region" description="Helical" evidence="1">
    <location>
        <begin position="7"/>
        <end position="27"/>
    </location>
</feature>
<reference evidence="2 3" key="1">
    <citation type="submission" date="2019-07" db="EMBL/GenBank/DDBJ databases">
        <title>De Novo Assembly of kiwifruit Actinidia rufa.</title>
        <authorList>
            <person name="Sugita-Konishi S."/>
            <person name="Sato K."/>
            <person name="Mori E."/>
            <person name="Abe Y."/>
            <person name="Kisaki G."/>
            <person name="Hamano K."/>
            <person name="Suezawa K."/>
            <person name="Otani M."/>
            <person name="Fukuda T."/>
            <person name="Manabe T."/>
            <person name="Gomi K."/>
            <person name="Tabuchi M."/>
            <person name="Akimitsu K."/>
            <person name="Kataoka I."/>
        </authorList>
    </citation>
    <scope>NUCLEOTIDE SEQUENCE [LARGE SCALE GENOMIC DNA]</scope>
    <source>
        <strain evidence="3">cv. Fuchu</strain>
    </source>
</reference>
<dbReference type="EMBL" id="BJWL01000015">
    <property type="protein sequence ID" value="GFZ02433.1"/>
    <property type="molecule type" value="Genomic_DNA"/>
</dbReference>
<evidence type="ECO:0000313" key="3">
    <source>
        <dbReference type="Proteomes" id="UP000585474"/>
    </source>
</evidence>
<keyword evidence="1" id="KW-0472">Membrane</keyword>
<name>A0A7J0FUT2_9ERIC</name>
<protein>
    <recommendedName>
        <fullName evidence="4">Transmembrane protein</fullName>
    </recommendedName>
</protein>
<accession>A0A7J0FUT2</accession>
<evidence type="ECO:0008006" key="4">
    <source>
        <dbReference type="Google" id="ProtNLM"/>
    </source>
</evidence>
<keyword evidence="1" id="KW-1133">Transmembrane helix</keyword>
<gene>
    <name evidence="2" type="ORF">Acr_15g0010410</name>
</gene>
<dbReference type="PANTHER" id="PTHR38928">
    <property type="entry name" value="ARGOS7"/>
    <property type="match status" value="1"/>
</dbReference>
<organism evidence="2 3">
    <name type="scientific">Actinidia rufa</name>
    <dbReference type="NCBI Taxonomy" id="165716"/>
    <lineage>
        <taxon>Eukaryota</taxon>
        <taxon>Viridiplantae</taxon>
        <taxon>Streptophyta</taxon>
        <taxon>Embryophyta</taxon>
        <taxon>Tracheophyta</taxon>
        <taxon>Spermatophyta</taxon>
        <taxon>Magnoliopsida</taxon>
        <taxon>eudicotyledons</taxon>
        <taxon>Gunneridae</taxon>
        <taxon>Pentapetalae</taxon>
        <taxon>asterids</taxon>
        <taxon>Ericales</taxon>
        <taxon>Actinidiaceae</taxon>
        <taxon>Actinidia</taxon>
    </lineage>
</organism>